<evidence type="ECO:0000313" key="8">
    <source>
        <dbReference type="Proteomes" id="UP000254925"/>
    </source>
</evidence>
<keyword evidence="4 5" id="KW-0173">Coenzyme A biosynthesis</keyword>
<evidence type="ECO:0000313" key="7">
    <source>
        <dbReference type="EMBL" id="RDI62253.1"/>
    </source>
</evidence>
<dbReference type="InterPro" id="IPR001977">
    <property type="entry name" value="Depp_CoAkinase"/>
</dbReference>
<comment type="subcellular location">
    <subcellularLocation>
        <location evidence="5">Cytoplasm</location>
    </subcellularLocation>
</comment>
<dbReference type="GO" id="GO:0005524">
    <property type="term" value="F:ATP binding"/>
    <property type="evidence" value="ECO:0007669"/>
    <property type="project" value="UniProtKB-UniRule"/>
</dbReference>
<accession>A0A370HUR6</accession>
<evidence type="ECO:0000256" key="2">
    <source>
        <dbReference type="ARBA" id="ARBA00022741"/>
    </source>
</evidence>
<comment type="similarity">
    <text evidence="1 5">Belongs to the CoaE family.</text>
</comment>
<dbReference type="UniPathway" id="UPA00241">
    <property type="reaction ID" value="UER00356"/>
</dbReference>
<dbReference type="Pfam" id="PF01121">
    <property type="entry name" value="CoaE"/>
    <property type="match status" value="1"/>
</dbReference>
<comment type="function">
    <text evidence="5">Catalyzes the phosphorylation of the 3'-hydroxyl group of dephosphocoenzyme A to form coenzyme A.</text>
</comment>
<dbReference type="Proteomes" id="UP000254925">
    <property type="component" value="Unassembled WGS sequence"/>
</dbReference>
<gene>
    <name evidence="5" type="primary">coaE</name>
    <name evidence="7" type="ORF">DES45_101521</name>
</gene>
<reference evidence="7 8" key="1">
    <citation type="submission" date="2018-07" db="EMBL/GenBank/DDBJ databases">
        <title>Genomic Encyclopedia of Type Strains, Phase IV (KMG-IV): sequencing the most valuable type-strain genomes for metagenomic binning, comparative biology and taxonomic classification.</title>
        <authorList>
            <person name="Goeker M."/>
        </authorList>
    </citation>
    <scope>NUCLEOTIDE SEQUENCE [LARGE SCALE GENOMIC DNA]</scope>
    <source>
        <strain evidence="7 8">DSM 14364</strain>
    </source>
</reference>
<dbReference type="PANTHER" id="PTHR10695:SF46">
    <property type="entry name" value="BIFUNCTIONAL COENZYME A SYNTHASE-RELATED"/>
    <property type="match status" value="1"/>
</dbReference>
<evidence type="ECO:0000256" key="3">
    <source>
        <dbReference type="ARBA" id="ARBA00022840"/>
    </source>
</evidence>
<dbReference type="GO" id="GO:0005737">
    <property type="term" value="C:cytoplasm"/>
    <property type="evidence" value="ECO:0007669"/>
    <property type="project" value="UniProtKB-SubCell"/>
</dbReference>
<dbReference type="PROSITE" id="PS51219">
    <property type="entry name" value="DPCK"/>
    <property type="match status" value="1"/>
</dbReference>
<proteinExistence type="inferred from homology"/>
<keyword evidence="5 7" id="KW-0418">Kinase</keyword>
<evidence type="ECO:0000256" key="4">
    <source>
        <dbReference type="ARBA" id="ARBA00022993"/>
    </source>
</evidence>
<keyword evidence="5" id="KW-0808">Transferase</keyword>
<feature type="binding site" evidence="5">
    <location>
        <begin position="12"/>
        <end position="17"/>
    </location>
    <ligand>
        <name>ATP</name>
        <dbReference type="ChEBI" id="CHEBI:30616"/>
    </ligand>
</feature>
<comment type="caution">
    <text evidence="7">The sequence shown here is derived from an EMBL/GenBank/DDBJ whole genome shotgun (WGS) entry which is preliminary data.</text>
</comment>
<evidence type="ECO:0000256" key="1">
    <source>
        <dbReference type="ARBA" id="ARBA00009018"/>
    </source>
</evidence>
<dbReference type="CDD" id="cd02022">
    <property type="entry name" value="DPCK"/>
    <property type="match status" value="1"/>
</dbReference>
<dbReference type="GO" id="GO:0015937">
    <property type="term" value="P:coenzyme A biosynthetic process"/>
    <property type="evidence" value="ECO:0007669"/>
    <property type="project" value="UniProtKB-UniRule"/>
</dbReference>
<comment type="catalytic activity">
    <reaction evidence="5">
        <text>3'-dephospho-CoA + ATP = ADP + CoA + H(+)</text>
        <dbReference type="Rhea" id="RHEA:18245"/>
        <dbReference type="ChEBI" id="CHEBI:15378"/>
        <dbReference type="ChEBI" id="CHEBI:30616"/>
        <dbReference type="ChEBI" id="CHEBI:57287"/>
        <dbReference type="ChEBI" id="CHEBI:57328"/>
        <dbReference type="ChEBI" id="CHEBI:456216"/>
        <dbReference type="EC" id="2.7.1.24"/>
    </reaction>
</comment>
<dbReference type="AlphaFoldDB" id="A0A370HUR6"/>
<dbReference type="NCBIfam" id="TIGR00152">
    <property type="entry name" value="dephospho-CoA kinase"/>
    <property type="match status" value="1"/>
</dbReference>
<keyword evidence="5" id="KW-0963">Cytoplasm</keyword>
<evidence type="ECO:0000256" key="5">
    <source>
        <dbReference type="HAMAP-Rule" id="MF_00376"/>
    </source>
</evidence>
<dbReference type="OrthoDB" id="9812943at2"/>
<dbReference type="EC" id="2.7.1.24" evidence="5 6"/>
<dbReference type="SUPFAM" id="SSF52540">
    <property type="entry name" value="P-loop containing nucleoside triphosphate hydrolases"/>
    <property type="match status" value="1"/>
</dbReference>
<evidence type="ECO:0000256" key="6">
    <source>
        <dbReference type="NCBIfam" id="TIGR00152"/>
    </source>
</evidence>
<dbReference type="Gene3D" id="3.40.50.300">
    <property type="entry name" value="P-loop containing nucleotide triphosphate hydrolases"/>
    <property type="match status" value="1"/>
</dbReference>
<protein>
    <recommendedName>
        <fullName evidence="5 6">Dephospho-CoA kinase</fullName>
        <ecNumber evidence="5 6">2.7.1.24</ecNumber>
    </recommendedName>
    <alternativeName>
        <fullName evidence="5">Dephosphocoenzyme A kinase</fullName>
    </alternativeName>
</protein>
<dbReference type="RefSeq" id="WP_114768389.1">
    <property type="nucleotide sequence ID" value="NZ_QQBB01000001.1"/>
</dbReference>
<keyword evidence="8" id="KW-1185">Reference proteome</keyword>
<dbReference type="EMBL" id="QQBB01000001">
    <property type="protein sequence ID" value="RDI62253.1"/>
    <property type="molecule type" value="Genomic_DNA"/>
</dbReference>
<dbReference type="InterPro" id="IPR027417">
    <property type="entry name" value="P-loop_NTPase"/>
</dbReference>
<sequence>MTFVLGLTGSIGMGKSATADIFRRLGVPVHDADAAVHALYAGRAPPLIEEAFPGTVANGAVDRAKLGAAVLGHPERMKRLEAIVHPLVREEEEAFLRRVARPASLAVLDIPLLFETGAEARCDAVLVVSAPADVQRERVLRRPGMTEEKFKAILAKQMPDAEKRARAHFILDTSRDFGAAGAQARSILACLAGRPGRVRHRGQV</sequence>
<dbReference type="HAMAP" id="MF_00376">
    <property type="entry name" value="Dephospho_CoA_kinase"/>
    <property type="match status" value="1"/>
</dbReference>
<keyword evidence="2 5" id="KW-0547">Nucleotide-binding</keyword>
<name>A0A370HUR6_9HYPH</name>
<comment type="pathway">
    <text evidence="5">Cofactor biosynthesis; coenzyme A biosynthesis; CoA from (R)-pantothenate: step 5/5.</text>
</comment>
<dbReference type="PANTHER" id="PTHR10695">
    <property type="entry name" value="DEPHOSPHO-COA KINASE-RELATED"/>
    <property type="match status" value="1"/>
</dbReference>
<organism evidence="7 8">
    <name type="scientific">Microvirga subterranea</name>
    <dbReference type="NCBI Taxonomy" id="186651"/>
    <lineage>
        <taxon>Bacteria</taxon>
        <taxon>Pseudomonadati</taxon>
        <taxon>Pseudomonadota</taxon>
        <taxon>Alphaproteobacteria</taxon>
        <taxon>Hyphomicrobiales</taxon>
        <taxon>Methylobacteriaceae</taxon>
        <taxon>Microvirga</taxon>
    </lineage>
</organism>
<keyword evidence="3 5" id="KW-0067">ATP-binding</keyword>
<dbReference type="GO" id="GO:0004140">
    <property type="term" value="F:dephospho-CoA kinase activity"/>
    <property type="evidence" value="ECO:0007669"/>
    <property type="project" value="UniProtKB-UniRule"/>
</dbReference>